<dbReference type="PANTHER" id="PTHR45866:SF1">
    <property type="entry name" value="DNA GYRASE SUBUNIT B, MITOCHONDRIAL"/>
    <property type="match status" value="1"/>
</dbReference>
<keyword evidence="10" id="KW-1185">Reference proteome</keyword>
<evidence type="ECO:0000256" key="7">
    <source>
        <dbReference type="ARBA" id="ARBA00023125"/>
    </source>
</evidence>
<reference evidence="9 10" key="1">
    <citation type="journal article" date="2015" name="Stand. Genomic Sci.">
        <title>Genomic Encyclopedia of Bacterial and Archaeal Type Strains, Phase III: the genomes of soil and plant-associated and newly described type strains.</title>
        <authorList>
            <person name="Whitman W.B."/>
            <person name="Woyke T."/>
            <person name="Klenk H.P."/>
            <person name="Zhou Y."/>
            <person name="Lilburn T.G."/>
            <person name="Beck B.J."/>
            <person name="De Vos P."/>
            <person name="Vandamme P."/>
            <person name="Eisen J.A."/>
            <person name="Garrity G."/>
            <person name="Hugenholtz P."/>
            <person name="Kyrpides N.C."/>
        </authorList>
    </citation>
    <scope>NUCLEOTIDE SEQUENCE [LARGE SCALE GENOMIC DNA]</scope>
    <source>
        <strain evidence="9 10">VKM Ac-2538</strain>
    </source>
</reference>
<keyword evidence="4" id="KW-0547">Nucleotide-binding</keyword>
<evidence type="ECO:0000256" key="5">
    <source>
        <dbReference type="ARBA" id="ARBA00022840"/>
    </source>
</evidence>
<organism evidence="9 10">
    <name type="scientific">Kribbella orskensis</name>
    <dbReference type="NCBI Taxonomy" id="2512216"/>
    <lineage>
        <taxon>Bacteria</taxon>
        <taxon>Bacillati</taxon>
        <taxon>Actinomycetota</taxon>
        <taxon>Actinomycetes</taxon>
        <taxon>Propionibacteriales</taxon>
        <taxon>Kribbellaceae</taxon>
        <taxon>Kribbella</taxon>
    </lineage>
</organism>
<comment type="similarity">
    <text evidence="2">Belongs to the type II topoisomerase GyrB family.</text>
</comment>
<evidence type="ECO:0000256" key="8">
    <source>
        <dbReference type="ARBA" id="ARBA00023235"/>
    </source>
</evidence>
<evidence type="ECO:0000256" key="3">
    <source>
        <dbReference type="ARBA" id="ARBA00012895"/>
    </source>
</evidence>
<gene>
    <name evidence="9" type="ORF">EV644_121127</name>
</gene>
<name>A0ABY2BD20_9ACTN</name>
<sequence>MDLITTHNWASAVDPAHIAEIRSSADQYAEGGLLHLALEVLAYPVDEAAPEGTTTWARVVLHGDGSISVEDNGRGTDTRYDEAGVPMVKPIMATRDLRFYGVPDAEVLPDGRPRSGMSVVAALSSWLTHTNRRVDGRGWVQRYERGLPPGPATEIESGDTAGTLVRFLPDPAVFGPETLSAAALLAACADFNTKVKIEVLEETAAS</sequence>
<evidence type="ECO:0000256" key="6">
    <source>
        <dbReference type="ARBA" id="ARBA00023029"/>
    </source>
</evidence>
<dbReference type="Proteomes" id="UP000295818">
    <property type="component" value="Unassembled WGS sequence"/>
</dbReference>
<dbReference type="SUPFAM" id="SSF55874">
    <property type="entry name" value="ATPase domain of HSP90 chaperone/DNA topoisomerase II/histidine kinase"/>
    <property type="match status" value="1"/>
</dbReference>
<protein>
    <recommendedName>
        <fullName evidence="3">DNA topoisomerase (ATP-hydrolyzing)</fullName>
        <ecNumber evidence="3">5.6.2.2</ecNumber>
    </recommendedName>
</protein>
<dbReference type="InterPro" id="IPR036890">
    <property type="entry name" value="HATPase_C_sf"/>
</dbReference>
<comment type="caution">
    <text evidence="9">The sequence shown here is derived from an EMBL/GenBank/DDBJ whole genome shotgun (WGS) entry which is preliminary data.</text>
</comment>
<dbReference type="EMBL" id="SLWM01000021">
    <property type="protein sequence ID" value="TCO14046.1"/>
    <property type="molecule type" value="Genomic_DNA"/>
</dbReference>
<evidence type="ECO:0000313" key="10">
    <source>
        <dbReference type="Proteomes" id="UP000295818"/>
    </source>
</evidence>
<dbReference type="PANTHER" id="PTHR45866">
    <property type="entry name" value="DNA GYRASE/TOPOISOMERASE SUBUNIT B"/>
    <property type="match status" value="1"/>
</dbReference>
<keyword evidence="5" id="KW-0067">ATP-binding</keyword>
<evidence type="ECO:0000256" key="4">
    <source>
        <dbReference type="ARBA" id="ARBA00022741"/>
    </source>
</evidence>
<keyword evidence="7" id="KW-0238">DNA-binding</keyword>
<accession>A0ABY2BD20</accession>
<dbReference type="EC" id="5.6.2.2" evidence="3"/>
<evidence type="ECO:0000256" key="1">
    <source>
        <dbReference type="ARBA" id="ARBA00000185"/>
    </source>
</evidence>
<dbReference type="Gene3D" id="3.30.565.10">
    <property type="entry name" value="Histidine kinase-like ATPase, C-terminal domain"/>
    <property type="match status" value="1"/>
</dbReference>
<proteinExistence type="inferred from homology"/>
<evidence type="ECO:0000256" key="2">
    <source>
        <dbReference type="ARBA" id="ARBA00010708"/>
    </source>
</evidence>
<dbReference type="RefSeq" id="WP_132194382.1">
    <property type="nucleotide sequence ID" value="NZ_SLWM01000021.1"/>
</dbReference>
<keyword evidence="6" id="KW-0799">Topoisomerase</keyword>
<comment type="catalytic activity">
    <reaction evidence="1">
        <text>ATP-dependent breakage, passage and rejoining of double-stranded DNA.</text>
        <dbReference type="EC" id="5.6.2.2"/>
    </reaction>
</comment>
<keyword evidence="8" id="KW-0413">Isomerase</keyword>
<evidence type="ECO:0000313" key="9">
    <source>
        <dbReference type="EMBL" id="TCO14046.1"/>
    </source>
</evidence>